<feature type="transmembrane region" description="Helical" evidence="1">
    <location>
        <begin position="179"/>
        <end position="202"/>
    </location>
</feature>
<organism evidence="3 4">
    <name type="scientific">Paenibacillus albidus</name>
    <dbReference type="NCBI Taxonomy" id="2041023"/>
    <lineage>
        <taxon>Bacteria</taxon>
        <taxon>Bacillati</taxon>
        <taxon>Bacillota</taxon>
        <taxon>Bacilli</taxon>
        <taxon>Bacillales</taxon>
        <taxon>Paenibacillaceae</taxon>
        <taxon>Paenibacillus</taxon>
    </lineage>
</organism>
<feature type="transmembrane region" description="Helical" evidence="1">
    <location>
        <begin position="60"/>
        <end position="82"/>
    </location>
</feature>
<sequence>MMRSRYFFNSSIIRQNLRQHGWIGILYALGLLLVLPLQMFMGNNTEMDRIELDSLFKVGFAGQALLLITCPIVAGLFLTRYLQAKSPSDLWHSLPLRREHLLTANLASGLLLLLLPVWLTAGVSAALGSWSGNRYLFEGADIWNWALVASILTLFLFCFTQFVGIFIGQTILQGVVTCILLVLPVVISQLISLHLSIFLYGYPNQSSVENFVSNLSPFMNLIDLEAASFSRLELGTYLGLSFLFIGLSYLLYRVRDSEQAGQAVAFRYMNPFFKAGVMLCAGLLCGAYFSMEMNRQPGWVVGGYVVGALFGYAAAQMVIRKSWNILSRKSSLEWLLYTALLGLLLYIPASGLTGYEKRVPSAEEISGVYAGSNYQLYTPEDSPEKGMGRTPYTGEQPYSADPDYIEAVRKLHLIVAAVQPENSLKSAYNYTQSTRLTLAYKLDNGREMIREYLVPLTGFEPELKAVMETESYKREEYALDWLDKDIEKIRLSTNEKAVVLSSSAEIAEFKEILTQEILSMSYEDQISNRVNEGGIEVTLASEEATTSSHVRVSYSSSHYYSWKTSYQELARWLEQKGYAAKVRVSPEDILSAELMKDDYSAQLSDGNQNNVDKHMELARSQKRAVVTEDKGMIADILARQRYYDYNRSDYLVLLKYKAGYENYVTLAEEDLTPGLRALIPQ</sequence>
<dbReference type="Proteomes" id="UP000637643">
    <property type="component" value="Unassembled WGS sequence"/>
</dbReference>
<dbReference type="EMBL" id="BMKR01000011">
    <property type="protein sequence ID" value="GGF83833.1"/>
    <property type="molecule type" value="Genomic_DNA"/>
</dbReference>
<reference evidence="3" key="2">
    <citation type="submission" date="2020-09" db="EMBL/GenBank/DDBJ databases">
        <authorList>
            <person name="Sun Q."/>
            <person name="Zhou Y."/>
        </authorList>
    </citation>
    <scope>NUCLEOTIDE SEQUENCE</scope>
    <source>
        <strain evidence="3">CGMCC 1.16134</strain>
    </source>
</reference>
<dbReference type="Pfam" id="PF20047">
    <property type="entry name" value="DUF6449"/>
    <property type="match status" value="1"/>
</dbReference>
<dbReference type="AlphaFoldDB" id="A0A917CC33"/>
<dbReference type="RefSeq" id="WP_189026322.1">
    <property type="nucleotide sequence ID" value="NZ_BMKR01000011.1"/>
</dbReference>
<feature type="domain" description="DUF6449" evidence="2">
    <location>
        <begin position="440"/>
        <end position="566"/>
    </location>
</feature>
<feature type="transmembrane region" description="Helical" evidence="1">
    <location>
        <begin position="331"/>
        <end position="349"/>
    </location>
</feature>
<keyword evidence="1" id="KW-0472">Membrane</keyword>
<evidence type="ECO:0000313" key="4">
    <source>
        <dbReference type="Proteomes" id="UP000637643"/>
    </source>
</evidence>
<feature type="transmembrane region" description="Helical" evidence="1">
    <location>
        <begin position="272"/>
        <end position="291"/>
    </location>
</feature>
<feature type="transmembrane region" description="Helical" evidence="1">
    <location>
        <begin position="297"/>
        <end position="319"/>
    </location>
</feature>
<keyword evidence="4" id="KW-1185">Reference proteome</keyword>
<dbReference type="InterPro" id="IPR045611">
    <property type="entry name" value="DUF6449"/>
</dbReference>
<keyword evidence="1" id="KW-1133">Transmembrane helix</keyword>
<gene>
    <name evidence="3" type="ORF">GCM10010912_31260</name>
</gene>
<evidence type="ECO:0000259" key="2">
    <source>
        <dbReference type="Pfam" id="PF20047"/>
    </source>
</evidence>
<proteinExistence type="predicted"/>
<keyword evidence="1" id="KW-0812">Transmembrane</keyword>
<evidence type="ECO:0000256" key="1">
    <source>
        <dbReference type="SAM" id="Phobius"/>
    </source>
</evidence>
<feature type="transmembrane region" description="Helical" evidence="1">
    <location>
        <begin position="21"/>
        <end position="40"/>
    </location>
</feature>
<name>A0A917CC33_9BACL</name>
<feature type="transmembrane region" description="Helical" evidence="1">
    <location>
        <begin position="142"/>
        <end position="167"/>
    </location>
</feature>
<evidence type="ECO:0000313" key="3">
    <source>
        <dbReference type="EMBL" id="GGF83833.1"/>
    </source>
</evidence>
<comment type="caution">
    <text evidence="3">The sequence shown here is derived from an EMBL/GenBank/DDBJ whole genome shotgun (WGS) entry which is preliminary data.</text>
</comment>
<feature type="transmembrane region" description="Helical" evidence="1">
    <location>
        <begin position="102"/>
        <end position="130"/>
    </location>
</feature>
<feature type="transmembrane region" description="Helical" evidence="1">
    <location>
        <begin position="234"/>
        <end position="252"/>
    </location>
</feature>
<protein>
    <recommendedName>
        <fullName evidence="2">DUF6449 domain-containing protein</fullName>
    </recommendedName>
</protein>
<accession>A0A917CC33</accession>
<reference evidence="3" key="1">
    <citation type="journal article" date="2014" name="Int. J. Syst. Evol. Microbiol.">
        <title>Complete genome sequence of Corynebacterium casei LMG S-19264T (=DSM 44701T), isolated from a smear-ripened cheese.</title>
        <authorList>
            <consortium name="US DOE Joint Genome Institute (JGI-PGF)"/>
            <person name="Walter F."/>
            <person name="Albersmeier A."/>
            <person name="Kalinowski J."/>
            <person name="Ruckert C."/>
        </authorList>
    </citation>
    <scope>NUCLEOTIDE SEQUENCE</scope>
    <source>
        <strain evidence="3">CGMCC 1.16134</strain>
    </source>
</reference>